<accession>A0A7S1C9W0</accession>
<organism evidence="2">
    <name type="scientific">Bicosoecida sp. CB-2014</name>
    <dbReference type="NCBI Taxonomy" id="1486930"/>
    <lineage>
        <taxon>Eukaryota</taxon>
        <taxon>Sar</taxon>
        <taxon>Stramenopiles</taxon>
        <taxon>Bigyra</taxon>
        <taxon>Opalozoa</taxon>
        <taxon>Bicosoecida</taxon>
    </lineage>
</organism>
<feature type="compositionally biased region" description="Gly residues" evidence="1">
    <location>
        <begin position="292"/>
        <end position="301"/>
    </location>
</feature>
<evidence type="ECO:0000313" key="2">
    <source>
        <dbReference type="EMBL" id="CAD8912189.1"/>
    </source>
</evidence>
<evidence type="ECO:0000256" key="1">
    <source>
        <dbReference type="SAM" id="MobiDB-lite"/>
    </source>
</evidence>
<dbReference type="AlphaFoldDB" id="A0A7S1C9W0"/>
<dbReference type="EMBL" id="HBFS01007953">
    <property type="protein sequence ID" value="CAD8912189.1"/>
    <property type="molecule type" value="Transcribed_RNA"/>
</dbReference>
<sequence length="320" mass="33351">MAAASAPAAPAAPAPDVTQLDFDDMRVAVETGSAPAARASLERMSARRGGGAVGRHDALLSARDGATTVRPLMIACVERGGPAGPDGWLGIVELFLRTVDRNPKYVNSADVSGATALHTVCLGRRASDEQQLAAIAALLAYGAEAGKATQAGHTPRALHSRAWNGRATPAVMALLESAERVGGREAVRRALIDDAATLHGAAGWDVVRWLPRLAELQTAATLRVVVARYFEARQRTVDGQPPHDGSIEYATVSRLHRHVFGEFLRQLAPRMSLEPEGDGPSGGRPAGRRKGATGGAGAGGGRGDDGDVSEEDRDLDSGRA</sequence>
<proteinExistence type="predicted"/>
<dbReference type="InterPro" id="IPR036770">
    <property type="entry name" value="Ankyrin_rpt-contain_sf"/>
</dbReference>
<name>A0A7S1C9W0_9STRA</name>
<reference evidence="2" key="1">
    <citation type="submission" date="2021-01" db="EMBL/GenBank/DDBJ databases">
        <authorList>
            <person name="Corre E."/>
            <person name="Pelletier E."/>
            <person name="Niang G."/>
            <person name="Scheremetjew M."/>
            <person name="Finn R."/>
            <person name="Kale V."/>
            <person name="Holt S."/>
            <person name="Cochrane G."/>
            <person name="Meng A."/>
            <person name="Brown T."/>
            <person name="Cohen L."/>
        </authorList>
    </citation>
    <scope>NUCLEOTIDE SEQUENCE</scope>
    <source>
        <strain evidence="2">Ms1</strain>
    </source>
</reference>
<feature type="region of interest" description="Disordered" evidence="1">
    <location>
        <begin position="270"/>
        <end position="320"/>
    </location>
</feature>
<dbReference type="Gene3D" id="1.25.40.20">
    <property type="entry name" value="Ankyrin repeat-containing domain"/>
    <property type="match status" value="1"/>
</dbReference>
<protein>
    <submittedName>
        <fullName evidence="2">Uncharacterized protein</fullName>
    </submittedName>
</protein>
<gene>
    <name evidence="2" type="ORF">BSP0115_LOCUS5428</name>
</gene>